<dbReference type="InterPro" id="IPR029071">
    <property type="entry name" value="Ubiquitin-like_domsf"/>
</dbReference>
<dbReference type="CDD" id="cd17160">
    <property type="entry name" value="UBX_UBXN2A"/>
    <property type="match status" value="1"/>
</dbReference>
<dbReference type="InterPro" id="IPR001012">
    <property type="entry name" value="UBX_dom"/>
</dbReference>
<protein>
    <submittedName>
        <fullName evidence="6">UBX domain-containing protein 2A isoform X1</fullName>
    </submittedName>
</protein>
<dbReference type="GO" id="GO:0005634">
    <property type="term" value="C:nucleus"/>
    <property type="evidence" value="ECO:0007669"/>
    <property type="project" value="TreeGrafter"/>
</dbReference>
<feature type="domain" description="UBX" evidence="3">
    <location>
        <begin position="237"/>
        <end position="312"/>
    </location>
</feature>
<dbReference type="GO" id="GO:0061025">
    <property type="term" value="P:membrane fusion"/>
    <property type="evidence" value="ECO:0007669"/>
    <property type="project" value="TreeGrafter"/>
</dbReference>
<evidence type="ECO:0000259" key="4">
    <source>
        <dbReference type="PROSITE" id="PS51399"/>
    </source>
</evidence>
<dbReference type="Pfam" id="PF00789">
    <property type="entry name" value="UBX"/>
    <property type="match status" value="1"/>
</dbReference>
<feature type="domain" description="SEP" evidence="4">
    <location>
        <begin position="126"/>
        <end position="191"/>
    </location>
</feature>
<organism evidence="5 6">
    <name type="scientific">Ictalurus punctatus</name>
    <name type="common">Channel catfish</name>
    <name type="synonym">Silurus punctatus</name>
    <dbReference type="NCBI Taxonomy" id="7998"/>
    <lineage>
        <taxon>Eukaryota</taxon>
        <taxon>Metazoa</taxon>
        <taxon>Chordata</taxon>
        <taxon>Craniata</taxon>
        <taxon>Vertebrata</taxon>
        <taxon>Euteleostomi</taxon>
        <taxon>Actinopterygii</taxon>
        <taxon>Neopterygii</taxon>
        <taxon>Teleostei</taxon>
        <taxon>Ostariophysi</taxon>
        <taxon>Siluriformes</taxon>
        <taxon>Ictaluridae</taxon>
        <taxon>Ictalurus</taxon>
    </lineage>
</organism>
<dbReference type="AlphaFoldDB" id="A0A2D0PXS4"/>
<dbReference type="GO" id="GO:0043130">
    <property type="term" value="F:ubiquitin binding"/>
    <property type="evidence" value="ECO:0007669"/>
    <property type="project" value="TreeGrafter"/>
</dbReference>
<dbReference type="CTD" id="165324"/>
<dbReference type="InterPro" id="IPR012989">
    <property type="entry name" value="SEP_domain"/>
</dbReference>
<dbReference type="GO" id="GO:0000045">
    <property type="term" value="P:autophagosome assembly"/>
    <property type="evidence" value="ECO:0007669"/>
    <property type="project" value="TreeGrafter"/>
</dbReference>
<keyword evidence="5" id="KW-1185">Reference proteome</keyword>
<evidence type="ECO:0000313" key="5">
    <source>
        <dbReference type="Proteomes" id="UP000221080"/>
    </source>
</evidence>
<evidence type="ECO:0000256" key="1">
    <source>
        <dbReference type="SAM" id="MobiDB-lite"/>
    </source>
</evidence>
<dbReference type="GeneID" id="100528805"/>
<proteinExistence type="predicted"/>
<accession>A0A2D0PXS4</accession>
<dbReference type="SUPFAM" id="SSF54236">
    <property type="entry name" value="Ubiquitin-like"/>
    <property type="match status" value="1"/>
</dbReference>
<reference evidence="5" key="1">
    <citation type="journal article" date="2016" name="Nat. Commun.">
        <title>The channel catfish genome sequence provides insights into the evolution of scale formation in teleosts.</title>
        <authorList>
            <person name="Liu Z."/>
            <person name="Liu S."/>
            <person name="Yao J."/>
            <person name="Bao L."/>
            <person name="Zhang J."/>
            <person name="Li Y."/>
            <person name="Jiang C."/>
            <person name="Sun L."/>
            <person name="Wang R."/>
            <person name="Zhang Y."/>
            <person name="Zhou T."/>
            <person name="Zeng Q."/>
            <person name="Fu Q."/>
            <person name="Gao S."/>
            <person name="Li N."/>
            <person name="Koren S."/>
            <person name="Jiang Y."/>
            <person name="Zimin A."/>
            <person name="Xu P."/>
            <person name="Phillippy A.M."/>
            <person name="Geng X."/>
            <person name="Song L."/>
            <person name="Sun F."/>
            <person name="Li C."/>
            <person name="Wang X."/>
            <person name="Chen A."/>
            <person name="Jin Y."/>
            <person name="Yuan Z."/>
            <person name="Yang Y."/>
            <person name="Tan S."/>
            <person name="Peatman E."/>
            <person name="Lu J."/>
            <person name="Qin Z."/>
            <person name="Dunham R."/>
            <person name="Li Z."/>
            <person name="Sonstegard T."/>
            <person name="Feng J."/>
            <person name="Danzmann R.G."/>
            <person name="Schroeder S."/>
            <person name="Scheffler B."/>
            <person name="Duke M.V."/>
            <person name="Ballard L."/>
            <person name="Kucuktas H."/>
            <person name="Kaltenboeck L."/>
            <person name="Liu H."/>
            <person name="Armbruster J."/>
            <person name="Xie Y."/>
            <person name="Kirby M.L."/>
            <person name="Tian Y."/>
            <person name="Flanagan M.E."/>
            <person name="Mu W."/>
            <person name="Waldbieser G.C."/>
        </authorList>
    </citation>
    <scope>NUCLEOTIDE SEQUENCE [LARGE SCALE GENOMIC DNA]</scope>
    <source>
        <strain evidence="5">SDA103</strain>
    </source>
</reference>
<keyword evidence="2" id="KW-0732">Signal</keyword>
<dbReference type="Pfam" id="PF08059">
    <property type="entry name" value="SEP"/>
    <property type="match status" value="1"/>
</dbReference>
<dbReference type="RefSeq" id="XP_017310844.2">
    <property type="nucleotide sequence ID" value="XM_017455355.3"/>
</dbReference>
<feature type="signal peptide" evidence="2">
    <location>
        <begin position="1"/>
        <end position="20"/>
    </location>
</feature>
<evidence type="ECO:0000256" key="2">
    <source>
        <dbReference type="SAM" id="SignalP"/>
    </source>
</evidence>
<dbReference type="GO" id="GO:0007030">
    <property type="term" value="P:Golgi organization"/>
    <property type="evidence" value="ECO:0007669"/>
    <property type="project" value="TreeGrafter"/>
</dbReference>
<dbReference type="GO" id="GO:0031468">
    <property type="term" value="P:nuclear membrane reassembly"/>
    <property type="evidence" value="ECO:0007669"/>
    <property type="project" value="TreeGrafter"/>
</dbReference>
<name>A0A2D0PXS4_ICTPU</name>
<dbReference type="GO" id="GO:0043161">
    <property type="term" value="P:proteasome-mediated ubiquitin-dependent protein catabolic process"/>
    <property type="evidence" value="ECO:0007669"/>
    <property type="project" value="TreeGrafter"/>
</dbReference>
<dbReference type="SMART" id="SM00553">
    <property type="entry name" value="SEP"/>
    <property type="match status" value="1"/>
</dbReference>
<dbReference type="InterPro" id="IPR036241">
    <property type="entry name" value="NSFL1C_SEP_dom_sf"/>
</dbReference>
<dbReference type="PANTHER" id="PTHR23333:SF16">
    <property type="entry name" value="UBX DOMAIN-CONTAINING PROTEIN 2A"/>
    <property type="match status" value="1"/>
</dbReference>
<dbReference type="SUPFAM" id="SSF102848">
    <property type="entry name" value="NSFL1 (p97 ATPase) cofactor p47, SEP domain"/>
    <property type="match status" value="1"/>
</dbReference>
<dbReference type="OrthoDB" id="25887at2759"/>
<evidence type="ECO:0000259" key="3">
    <source>
        <dbReference type="PROSITE" id="PS50033"/>
    </source>
</evidence>
<dbReference type="PROSITE" id="PS51399">
    <property type="entry name" value="SEP"/>
    <property type="match status" value="1"/>
</dbReference>
<dbReference type="SMART" id="SM00166">
    <property type="entry name" value="UBX"/>
    <property type="match status" value="1"/>
</dbReference>
<dbReference type="Proteomes" id="UP000221080">
    <property type="component" value="Chromosome 25"/>
</dbReference>
<dbReference type="GO" id="GO:0005829">
    <property type="term" value="C:cytosol"/>
    <property type="evidence" value="ECO:0007669"/>
    <property type="project" value="TreeGrafter"/>
</dbReference>
<reference evidence="6" key="2">
    <citation type="submission" date="2025-08" db="UniProtKB">
        <authorList>
            <consortium name="RefSeq"/>
        </authorList>
    </citation>
    <scope>IDENTIFICATION</scope>
    <source>
        <tissue evidence="6">Blood</tissue>
    </source>
</reference>
<dbReference type="Gene3D" id="3.30.420.210">
    <property type="entry name" value="SEP domain"/>
    <property type="match status" value="1"/>
</dbReference>
<dbReference type="Gene3D" id="3.10.20.90">
    <property type="entry name" value="Phosphatidylinositol 3-kinase Catalytic Subunit, Chain A, domain 1"/>
    <property type="match status" value="1"/>
</dbReference>
<dbReference type="FunFam" id="3.10.20.90:FF:000164">
    <property type="entry name" value="UBX domain-containing protein 2A"/>
    <property type="match status" value="1"/>
</dbReference>
<feature type="chain" id="PRO_5039890944" evidence="2">
    <location>
        <begin position="21"/>
        <end position="323"/>
    </location>
</feature>
<sequence>MFSPLPYCFLSALSVPSVLTVSQLECRGAISLALSLPLLLTRDSRQHATSASTNPPAQLAYSHRWKREDVMKDTDSRESVKDGPWFDGAQNNHDDEEETPIRSSFSVEDLLDEVEKISSVPTYGKKVEIVVRLWKDGFTVNDEDLRSYSSEENQEFLEALKRGELPLELEGRADEEELEVSVEEMKDEMYVPKKKTFLPFSGRGYRLGSVAPRVVVRSRSIHEDCSGPPVPPVELDEALPITCLQIWLADGRRLVQRFNLSHRISDVQGFVEKAQSSSSPFILTTSLPFRELTQGNLSLEEADLTNAVIVQRPVSTQAPFGHS</sequence>
<dbReference type="PANTHER" id="PTHR23333">
    <property type="entry name" value="UBX DOMAIN CONTAINING PROTEIN"/>
    <property type="match status" value="1"/>
</dbReference>
<feature type="region of interest" description="Disordered" evidence="1">
    <location>
        <begin position="72"/>
        <end position="102"/>
    </location>
</feature>
<dbReference type="PROSITE" id="PS50033">
    <property type="entry name" value="UBX"/>
    <property type="match status" value="1"/>
</dbReference>
<feature type="compositionally biased region" description="Basic and acidic residues" evidence="1">
    <location>
        <begin position="72"/>
        <end position="81"/>
    </location>
</feature>
<gene>
    <name evidence="6" type="primary">ubxn2a</name>
    <name evidence="6" type="synonym">ubx2a</name>
</gene>
<evidence type="ECO:0000313" key="6">
    <source>
        <dbReference type="RefSeq" id="XP_017310844.2"/>
    </source>
</evidence>